<organism evidence="6 7">
    <name type="scientific">Marseilla massiliensis</name>
    <dbReference type="NCBI Taxonomy" id="1841864"/>
    <lineage>
        <taxon>Bacteria</taxon>
        <taxon>Pseudomonadati</taxon>
        <taxon>Bacteroidota</taxon>
        <taxon>Bacteroidia</taxon>
        <taxon>Bacteroidales</taxon>
        <taxon>Prevotellaceae</taxon>
        <taxon>Marseilla</taxon>
    </lineage>
</organism>
<evidence type="ECO:0000256" key="1">
    <source>
        <dbReference type="ARBA" id="ARBA00009369"/>
    </source>
</evidence>
<protein>
    <recommendedName>
        <fullName evidence="2">Cell shape-determining protein MreC</fullName>
    </recommendedName>
    <alternativeName>
        <fullName evidence="4">Cell shape protein MreC</fullName>
    </alternativeName>
</protein>
<dbReference type="PANTHER" id="PTHR34138:SF1">
    <property type="entry name" value="CELL SHAPE-DETERMINING PROTEIN MREC"/>
    <property type="match status" value="1"/>
</dbReference>
<dbReference type="EMBL" id="JACJJL010000021">
    <property type="protein sequence ID" value="MBM6662437.1"/>
    <property type="molecule type" value="Genomic_DNA"/>
</dbReference>
<proteinExistence type="inferred from homology"/>
<reference evidence="6 7" key="1">
    <citation type="journal article" date="2021" name="Sci. Rep.">
        <title>The distribution of antibiotic resistance genes in chicken gut microbiota commensals.</title>
        <authorList>
            <person name="Juricova H."/>
            <person name="Matiasovicova J."/>
            <person name="Kubasova T."/>
            <person name="Cejkova D."/>
            <person name="Rychlik I."/>
        </authorList>
    </citation>
    <scope>NUCLEOTIDE SEQUENCE [LARGE SCALE GENOMIC DNA]</scope>
    <source>
        <strain evidence="6 7">An819</strain>
    </source>
</reference>
<dbReference type="Pfam" id="PF04085">
    <property type="entry name" value="MreC"/>
    <property type="match status" value="1"/>
</dbReference>
<dbReference type="Gene3D" id="2.40.10.340">
    <property type="entry name" value="Rod shape-determining protein MreC, domain 1"/>
    <property type="match status" value="1"/>
</dbReference>
<dbReference type="NCBIfam" id="NF010532">
    <property type="entry name" value="PRK13922.9-3"/>
    <property type="match status" value="1"/>
</dbReference>
<keyword evidence="7" id="KW-1185">Reference proteome</keyword>
<comment type="caution">
    <text evidence="6">The sequence shown here is derived from an EMBL/GenBank/DDBJ whole genome shotgun (WGS) entry which is preliminary data.</text>
</comment>
<name>A0A938WNS9_9BACT</name>
<dbReference type="Gene3D" id="2.40.10.350">
    <property type="entry name" value="Rod shape-determining protein MreC, domain 2"/>
    <property type="match status" value="1"/>
</dbReference>
<evidence type="ECO:0000313" key="6">
    <source>
        <dbReference type="EMBL" id="MBM6662437.1"/>
    </source>
</evidence>
<evidence type="ECO:0000256" key="4">
    <source>
        <dbReference type="ARBA" id="ARBA00032089"/>
    </source>
</evidence>
<dbReference type="InterPro" id="IPR055342">
    <property type="entry name" value="MreC_beta-barrel_core"/>
</dbReference>
<evidence type="ECO:0000256" key="2">
    <source>
        <dbReference type="ARBA" id="ARBA00013855"/>
    </source>
</evidence>
<evidence type="ECO:0000313" key="7">
    <source>
        <dbReference type="Proteomes" id="UP000764045"/>
    </source>
</evidence>
<evidence type="ECO:0000259" key="5">
    <source>
        <dbReference type="Pfam" id="PF04085"/>
    </source>
</evidence>
<dbReference type="Proteomes" id="UP000764045">
    <property type="component" value="Unassembled WGS sequence"/>
</dbReference>
<evidence type="ECO:0000256" key="3">
    <source>
        <dbReference type="ARBA" id="ARBA00022960"/>
    </source>
</evidence>
<dbReference type="InterPro" id="IPR042177">
    <property type="entry name" value="Cell/Rod_1"/>
</dbReference>
<dbReference type="RefSeq" id="WP_205110836.1">
    <property type="nucleotide sequence ID" value="NZ_CAWUJD010000001.1"/>
</dbReference>
<feature type="domain" description="Rod shape-determining protein MreC beta-barrel core" evidence="5">
    <location>
        <begin position="116"/>
        <end position="263"/>
    </location>
</feature>
<sequence>MRNLLEFLAKYNHWIIFVLLEVVSAVLLFRYNTYQGSVWFSTANAVAGKVYEWNSAVESFFSLTRVNEELALRNFYLERQVNQLSRLYGELTRDTSFLERSERQLLSQYQLLPAKVVDNSLDKPYNLMTINRGRLDGVKPDMGVACGNGVVGIVYLVADHYSVVMPVLNLKSRISCTIRRRGYVGYLAWYGGDPTVAYVEDIPRHARFRRGDWVETSGYSSIFPPGVLVGKILQVYNSRDGLSYRLKVQLTTDFSNLRDVLVITDSTVAERVKLLDAARDSLRIGADD</sequence>
<dbReference type="AlphaFoldDB" id="A0A938WNS9"/>
<gene>
    <name evidence="6" type="primary">mreC</name>
    <name evidence="6" type="ORF">H6B30_11865</name>
</gene>
<dbReference type="InterPro" id="IPR042175">
    <property type="entry name" value="Cell/Rod_MreC_2"/>
</dbReference>
<comment type="similarity">
    <text evidence="1">Belongs to the MreC family.</text>
</comment>
<keyword evidence="3" id="KW-0133">Cell shape</keyword>
<dbReference type="PANTHER" id="PTHR34138">
    <property type="entry name" value="CELL SHAPE-DETERMINING PROTEIN MREC"/>
    <property type="match status" value="1"/>
</dbReference>
<dbReference type="InterPro" id="IPR007221">
    <property type="entry name" value="MreC"/>
</dbReference>
<dbReference type="GO" id="GO:0005886">
    <property type="term" value="C:plasma membrane"/>
    <property type="evidence" value="ECO:0007669"/>
    <property type="project" value="TreeGrafter"/>
</dbReference>
<accession>A0A938WNS9</accession>
<dbReference type="GO" id="GO:0008360">
    <property type="term" value="P:regulation of cell shape"/>
    <property type="evidence" value="ECO:0007669"/>
    <property type="project" value="UniProtKB-KW"/>
</dbReference>